<keyword evidence="2" id="KW-0378">Hydrolase</keyword>
<dbReference type="AlphaFoldDB" id="A0A4Q7JB36"/>
<dbReference type="Proteomes" id="UP000292003">
    <property type="component" value="Unassembled WGS sequence"/>
</dbReference>
<dbReference type="GO" id="GO:0016787">
    <property type="term" value="F:hydrolase activity"/>
    <property type="evidence" value="ECO:0007669"/>
    <property type="project" value="UniProtKB-KW"/>
</dbReference>
<evidence type="ECO:0000259" key="1">
    <source>
        <dbReference type="Pfam" id="PF15567"/>
    </source>
</evidence>
<evidence type="ECO:0000313" key="2">
    <source>
        <dbReference type="EMBL" id="RZQ65020.1"/>
    </source>
</evidence>
<sequence length="731" mass="80195">MEAAEAIAKVDEWLREGADGDEPTVGVDRDNVHRIPEGWSVPYNTLKYLETGEFTASLFPMPYVLVREPQGDLRHANPQPGGISIPIQWRSREYWGEFVDPEFRDAGIGDIGVPERAVAGYYRVVPGQGRTGEERANPGYLPGPVRRGMPRPISEVEWLLACRLNGWIDHETMVVGVSARRVFVPLLEDGSLDLSHVRDRDGVRELDVYTSSERLRAGTRHWRHVDVRKLLEDEPATTFYVYGCPPYLQKITAAELTGVLERFPYTAPIVDEVAAAPEVSDGLTRLAAEAAERLGVDEPVGKPIGPAEKARQRGFTLTERECQLTVLGWTWERLHKRAGGVRWPDNLAANGLMPWYDDDGKVVPVTDRFGKYFFYGYPGFRYGWQRVAGAYAGFALGEALGSTVDGLTRAEIEQRFGAQGLTELVPEPDQPARLGPLTQRLLFLTEGVIRSPHRENPEAHAQFAPAAARGLLRWLRTQGEPAPVEDDGWLIKVSGLHAKRDPDPAELDAIRRLAVEEPGTGTGPAALLAAMPGVLTAGGPDTALPGGVTAATRTLAGLTHQQGFDLDAAGYLALVFEKAFTKDPVASPLWACGREAVAGAGEELTALVDETLPALNRPGLRELRDPESLGAGRDTRTVLGQVIAAVAGFENYPEDALLRAVNHSGRSALTGALAGALIGAYHGIPGLPQHWLSKLELRYLVQNLATDAFWHFERTSPVFDRPEWARRYPRR</sequence>
<dbReference type="RefSeq" id="WP_130473807.1">
    <property type="nucleotide sequence ID" value="NZ_SFCC01000002.1"/>
</dbReference>
<dbReference type="Pfam" id="PF03747">
    <property type="entry name" value="ADP_ribosyl_GH"/>
    <property type="match status" value="1"/>
</dbReference>
<dbReference type="OrthoDB" id="4871367at2"/>
<comment type="caution">
    <text evidence="2">The sequence shown here is derived from an EMBL/GenBank/DDBJ whole genome shotgun (WGS) entry which is preliminary data.</text>
</comment>
<accession>A0A4Q7JB36</accession>
<protein>
    <submittedName>
        <fullName evidence="2">ADP-ribosylglycohydrolase</fullName>
    </submittedName>
</protein>
<dbReference type="SUPFAM" id="SSF101478">
    <property type="entry name" value="ADP-ribosylglycohydrolase"/>
    <property type="match status" value="1"/>
</dbReference>
<evidence type="ECO:0000313" key="3">
    <source>
        <dbReference type="Proteomes" id="UP000292003"/>
    </source>
</evidence>
<dbReference type="InterPro" id="IPR005502">
    <property type="entry name" value="Ribosyl_crysJ1"/>
</dbReference>
<proteinExistence type="predicted"/>
<dbReference type="EMBL" id="SFCC01000002">
    <property type="protein sequence ID" value="RZQ65020.1"/>
    <property type="molecule type" value="Genomic_DNA"/>
</dbReference>
<name>A0A4Q7JB36_9PSEU</name>
<keyword evidence="3" id="KW-1185">Reference proteome</keyword>
<reference evidence="2 3" key="1">
    <citation type="submission" date="2019-02" db="EMBL/GenBank/DDBJ databases">
        <title>Draft genome sequence of Amycolatopsis sp. 8-3EHSu isolated from roots of Suaeda maritima.</title>
        <authorList>
            <person name="Duangmal K."/>
            <person name="Chantavorakit T."/>
        </authorList>
    </citation>
    <scope>NUCLEOTIDE SEQUENCE [LARGE SCALE GENOMIC DNA]</scope>
    <source>
        <strain evidence="2 3">8-3EHSu</strain>
    </source>
</reference>
<dbReference type="InterPro" id="IPR036705">
    <property type="entry name" value="Ribosyl_crysJ1_sf"/>
</dbReference>
<dbReference type="Gene3D" id="1.10.4080.10">
    <property type="entry name" value="ADP-ribosylation/Crystallin J1"/>
    <property type="match status" value="1"/>
</dbReference>
<dbReference type="Pfam" id="PF15567">
    <property type="entry name" value="Imm35"/>
    <property type="match status" value="1"/>
</dbReference>
<organism evidence="2 3">
    <name type="scientific">Amycolatopsis suaedae</name>
    <dbReference type="NCBI Taxonomy" id="2510978"/>
    <lineage>
        <taxon>Bacteria</taxon>
        <taxon>Bacillati</taxon>
        <taxon>Actinomycetota</taxon>
        <taxon>Actinomycetes</taxon>
        <taxon>Pseudonocardiales</taxon>
        <taxon>Pseudonocardiaceae</taxon>
        <taxon>Amycolatopsis</taxon>
    </lineage>
</organism>
<gene>
    <name evidence="2" type="ORF">EWH70_03715</name>
</gene>
<dbReference type="InterPro" id="IPR029082">
    <property type="entry name" value="Imm35"/>
</dbReference>
<feature type="domain" description="Immunity protein 35" evidence="1">
    <location>
        <begin position="4"/>
        <end position="74"/>
    </location>
</feature>